<dbReference type="CDD" id="cd03178">
    <property type="entry name" value="GST_C_Ure2p_like"/>
    <property type="match status" value="1"/>
</dbReference>
<evidence type="ECO:0000256" key="2">
    <source>
        <dbReference type="SAM" id="MobiDB-lite"/>
    </source>
</evidence>
<dbReference type="CDD" id="cd03048">
    <property type="entry name" value="GST_N_Ure2p_like"/>
    <property type="match status" value="1"/>
</dbReference>
<dbReference type="PROSITE" id="PS50405">
    <property type="entry name" value="GST_CTER"/>
    <property type="match status" value="1"/>
</dbReference>
<dbReference type="SUPFAM" id="SSF47616">
    <property type="entry name" value="GST C-terminal domain-like"/>
    <property type="match status" value="1"/>
</dbReference>
<evidence type="ECO:0000313" key="6">
    <source>
        <dbReference type="Proteomes" id="UP001530315"/>
    </source>
</evidence>
<dbReference type="PANTHER" id="PTHR44051:SF8">
    <property type="entry name" value="GLUTATHIONE S-TRANSFERASE GSTA"/>
    <property type="match status" value="1"/>
</dbReference>
<keyword evidence="6" id="KW-1185">Reference proteome</keyword>
<evidence type="ECO:0000313" key="5">
    <source>
        <dbReference type="EMBL" id="KAL3770274.1"/>
    </source>
</evidence>
<dbReference type="Pfam" id="PF13409">
    <property type="entry name" value="GST_N_2"/>
    <property type="match status" value="1"/>
</dbReference>
<feature type="compositionally biased region" description="Gly residues" evidence="2">
    <location>
        <begin position="1"/>
        <end position="13"/>
    </location>
</feature>
<dbReference type="InterPro" id="IPR004045">
    <property type="entry name" value="Glutathione_S-Trfase_N"/>
</dbReference>
<feature type="domain" description="GST C-terminal" evidence="4">
    <location>
        <begin position="165"/>
        <end position="306"/>
    </location>
</feature>
<evidence type="ECO:0000256" key="1">
    <source>
        <dbReference type="ARBA" id="ARBA00007409"/>
    </source>
</evidence>
<dbReference type="Pfam" id="PF13410">
    <property type="entry name" value="GST_C_2"/>
    <property type="match status" value="1"/>
</dbReference>
<comment type="caution">
    <text evidence="5">The sequence shown here is derived from an EMBL/GenBank/DDBJ whole genome shotgun (WGS) entry which is preliminary data.</text>
</comment>
<dbReference type="SUPFAM" id="SSF52833">
    <property type="entry name" value="Thioredoxin-like"/>
    <property type="match status" value="1"/>
</dbReference>
<organism evidence="5 6">
    <name type="scientific">Stephanodiscus triporus</name>
    <dbReference type="NCBI Taxonomy" id="2934178"/>
    <lineage>
        <taxon>Eukaryota</taxon>
        <taxon>Sar</taxon>
        <taxon>Stramenopiles</taxon>
        <taxon>Ochrophyta</taxon>
        <taxon>Bacillariophyta</taxon>
        <taxon>Coscinodiscophyceae</taxon>
        <taxon>Thalassiosirophycidae</taxon>
        <taxon>Stephanodiscales</taxon>
        <taxon>Stephanodiscaceae</taxon>
        <taxon>Stephanodiscus</taxon>
    </lineage>
</organism>
<dbReference type="Proteomes" id="UP001530315">
    <property type="component" value="Unassembled WGS sequence"/>
</dbReference>
<dbReference type="SFLD" id="SFLDG01151">
    <property type="entry name" value="Main.2:_Nu-like"/>
    <property type="match status" value="1"/>
</dbReference>
<dbReference type="InterPro" id="IPR040079">
    <property type="entry name" value="Glutathione_S-Trfase"/>
</dbReference>
<feature type="region of interest" description="Disordered" evidence="2">
    <location>
        <begin position="1"/>
        <end position="21"/>
    </location>
</feature>
<accession>A0ABD3N2E4</accession>
<comment type="similarity">
    <text evidence="1">Belongs to the GST superfamily.</text>
</comment>
<feature type="domain" description="GST N-terminal" evidence="3">
    <location>
        <begin position="74"/>
        <end position="161"/>
    </location>
</feature>
<gene>
    <name evidence="5" type="ORF">ACHAW5_003411</name>
</gene>
<dbReference type="InterPro" id="IPR010987">
    <property type="entry name" value="Glutathione-S-Trfase_C-like"/>
</dbReference>
<dbReference type="InterPro" id="IPR036249">
    <property type="entry name" value="Thioredoxin-like_sf"/>
</dbReference>
<proteinExistence type="inferred from homology"/>
<evidence type="ECO:0000259" key="4">
    <source>
        <dbReference type="PROSITE" id="PS50405"/>
    </source>
</evidence>
<dbReference type="InterPro" id="IPR036282">
    <property type="entry name" value="Glutathione-S-Trfase_C_sf"/>
</dbReference>
<dbReference type="SFLD" id="SFLDG00358">
    <property type="entry name" value="Main_(cytGST)"/>
    <property type="match status" value="1"/>
</dbReference>
<evidence type="ECO:0000259" key="3">
    <source>
        <dbReference type="PROSITE" id="PS50404"/>
    </source>
</evidence>
<dbReference type="Gene3D" id="3.40.30.10">
    <property type="entry name" value="Glutaredoxin"/>
    <property type="match status" value="1"/>
</dbReference>
<dbReference type="PANTHER" id="PTHR44051">
    <property type="entry name" value="GLUTATHIONE S-TRANSFERASE-RELATED"/>
    <property type="match status" value="1"/>
</dbReference>
<name>A0ABD3N2E4_9STRA</name>
<reference evidence="5 6" key="1">
    <citation type="submission" date="2024-10" db="EMBL/GenBank/DDBJ databases">
        <title>Updated reference genomes for cyclostephanoid diatoms.</title>
        <authorList>
            <person name="Roberts W.R."/>
            <person name="Alverson A.J."/>
        </authorList>
    </citation>
    <scope>NUCLEOTIDE SEQUENCE [LARGE SCALE GENOMIC DNA]</scope>
    <source>
        <strain evidence="5 6">AJA276-08</strain>
    </source>
</reference>
<dbReference type="PROSITE" id="PS50404">
    <property type="entry name" value="GST_NTER"/>
    <property type="match status" value="1"/>
</dbReference>
<protein>
    <recommendedName>
        <fullName evidence="7">Glutathione S-transferase</fullName>
    </recommendedName>
</protein>
<dbReference type="SFLD" id="SFLDS00019">
    <property type="entry name" value="Glutathione_Transferase_(cytos"/>
    <property type="match status" value="1"/>
</dbReference>
<dbReference type="AlphaFoldDB" id="A0ABD3N2E4"/>
<dbReference type="EMBL" id="JALLAZ020001634">
    <property type="protein sequence ID" value="KAL3770274.1"/>
    <property type="molecule type" value="Genomic_DNA"/>
</dbReference>
<evidence type="ECO:0008006" key="7">
    <source>
        <dbReference type="Google" id="ProtNLM"/>
    </source>
</evidence>
<dbReference type="Gene3D" id="1.20.1050.10">
    <property type="match status" value="1"/>
</dbReference>
<sequence>MPGNGAEGNGAGGDAPLHQTKKQRTIADGGPIDHEWTPPEKVEELFAKAGGNRFASINQPTSGARAEVPLPDTDKRVQLYSLSTPNGIKVGILLEELGVDYDAHKINIMNCEQFNSGFVNVNPNSKIPAAIDKDGPGGEPIHLFESAAIMTYFADKMDRFNFSANARARQEMMQWIFFQIANQGPTTGNFGHFFVYAPEDKCETREYGVARYGMEVQRICDVMDKHLEGRTYFVNEEYSLADMALFPWFDQLRKGYVHKSGIAAATFLSVDKYKNLNRWADELLGREAVQRGITVCSWEHENTKPWLKSEL</sequence>